<keyword evidence="2" id="KW-0949">S-adenosyl-L-methionine</keyword>
<name>A0A382XSY6_9ZZZZ</name>
<accession>A0A382XSY6</accession>
<dbReference type="AlphaFoldDB" id="A0A382XSY6"/>
<feature type="non-terminal residue" evidence="7">
    <location>
        <position position="1"/>
    </location>
</feature>
<keyword evidence="3" id="KW-0479">Metal-binding</keyword>
<dbReference type="PROSITE" id="PS51332">
    <property type="entry name" value="B12_BINDING"/>
    <property type="match status" value="1"/>
</dbReference>
<dbReference type="GO" id="GO:0046872">
    <property type="term" value="F:metal ion binding"/>
    <property type="evidence" value="ECO:0007669"/>
    <property type="project" value="UniProtKB-KW"/>
</dbReference>
<dbReference type="InterPro" id="IPR006158">
    <property type="entry name" value="Cobalamin-bd"/>
</dbReference>
<comment type="cofactor">
    <cofactor evidence="1">
        <name>[4Fe-4S] cluster</name>
        <dbReference type="ChEBI" id="CHEBI:49883"/>
    </cofactor>
</comment>
<keyword evidence="4" id="KW-0408">Iron</keyword>
<feature type="non-terminal residue" evidence="7">
    <location>
        <position position="229"/>
    </location>
</feature>
<dbReference type="InterPro" id="IPR051198">
    <property type="entry name" value="BchE-like"/>
</dbReference>
<dbReference type="EMBL" id="UINC01170176">
    <property type="protein sequence ID" value="SVD74093.1"/>
    <property type="molecule type" value="Genomic_DNA"/>
</dbReference>
<feature type="domain" description="B12-binding" evidence="6">
    <location>
        <begin position="2"/>
        <end position="169"/>
    </location>
</feature>
<protein>
    <recommendedName>
        <fullName evidence="6">B12-binding domain-containing protein</fullName>
    </recommendedName>
</protein>
<evidence type="ECO:0000313" key="7">
    <source>
        <dbReference type="EMBL" id="SVD74093.1"/>
    </source>
</evidence>
<evidence type="ECO:0000259" key="6">
    <source>
        <dbReference type="PROSITE" id="PS51332"/>
    </source>
</evidence>
<evidence type="ECO:0000256" key="5">
    <source>
        <dbReference type="ARBA" id="ARBA00023014"/>
    </source>
</evidence>
<organism evidence="7">
    <name type="scientific">marine metagenome</name>
    <dbReference type="NCBI Taxonomy" id="408172"/>
    <lineage>
        <taxon>unclassified sequences</taxon>
        <taxon>metagenomes</taxon>
        <taxon>ecological metagenomes</taxon>
    </lineage>
</organism>
<proteinExistence type="predicted"/>
<gene>
    <name evidence="7" type="ORF">METZ01_LOCUS426947</name>
</gene>
<reference evidence="7" key="1">
    <citation type="submission" date="2018-05" db="EMBL/GenBank/DDBJ databases">
        <authorList>
            <person name="Lanie J.A."/>
            <person name="Ng W.-L."/>
            <person name="Kazmierczak K.M."/>
            <person name="Andrzejewski T.M."/>
            <person name="Davidsen T.M."/>
            <person name="Wayne K.J."/>
            <person name="Tettelin H."/>
            <person name="Glass J.I."/>
            <person name="Rusch D."/>
            <person name="Podicherti R."/>
            <person name="Tsui H.-C.T."/>
            <person name="Winkler M.E."/>
        </authorList>
    </citation>
    <scope>NUCLEOTIDE SEQUENCE</scope>
</reference>
<dbReference type="PANTHER" id="PTHR43409">
    <property type="entry name" value="ANAEROBIC MAGNESIUM-PROTOPORPHYRIN IX MONOMETHYL ESTER CYCLASE-RELATED"/>
    <property type="match status" value="1"/>
</dbReference>
<dbReference type="Gene3D" id="3.40.50.280">
    <property type="entry name" value="Cobalamin-binding domain"/>
    <property type="match status" value="1"/>
</dbReference>
<keyword evidence="5" id="KW-0411">Iron-sulfur</keyword>
<evidence type="ECO:0000256" key="4">
    <source>
        <dbReference type="ARBA" id="ARBA00023004"/>
    </source>
</evidence>
<dbReference type="GO" id="GO:0051536">
    <property type="term" value="F:iron-sulfur cluster binding"/>
    <property type="evidence" value="ECO:0007669"/>
    <property type="project" value="UniProtKB-KW"/>
</dbReference>
<sequence>VGLKVLFLYPNTYGMNMLPPAIALFSSLLKQNGHEVELFDSTYYQDDYGLEGTRANRLNVVAFDPNEKGIKMRTSRWEDDLREQINTFSPDLIALSATEDMWLLGTRLLEEIEDYITKNRTPVIFGGVFATFAPEIAIQHRLINLVCVGEGENALIELCRRIERGDSFNNVTNLWVKQSDGSIIKNPISDPYDINETPILDVNLFETNRLYRPMAGKWYKMLPMETMRG</sequence>
<evidence type="ECO:0000256" key="3">
    <source>
        <dbReference type="ARBA" id="ARBA00022723"/>
    </source>
</evidence>
<dbReference type="GO" id="GO:0031419">
    <property type="term" value="F:cobalamin binding"/>
    <property type="evidence" value="ECO:0007669"/>
    <property type="project" value="InterPro"/>
</dbReference>
<evidence type="ECO:0000256" key="1">
    <source>
        <dbReference type="ARBA" id="ARBA00001966"/>
    </source>
</evidence>
<dbReference type="Pfam" id="PF02310">
    <property type="entry name" value="B12-binding"/>
    <property type="match status" value="1"/>
</dbReference>
<evidence type="ECO:0000256" key="2">
    <source>
        <dbReference type="ARBA" id="ARBA00022691"/>
    </source>
</evidence>
<dbReference type="PANTHER" id="PTHR43409:SF4">
    <property type="entry name" value="RADICAL SAM SUPERFAMILY PROTEIN"/>
    <property type="match status" value="1"/>
</dbReference>